<dbReference type="PANTHER" id="PTHR43162:SF1">
    <property type="entry name" value="PRESTALK A DIFFERENTIATION PROTEIN A"/>
    <property type="match status" value="1"/>
</dbReference>
<dbReference type="Pfam" id="PF05368">
    <property type="entry name" value="NmrA"/>
    <property type="match status" value="1"/>
</dbReference>
<organism evidence="2 3">
    <name type="scientific">Phycicoccus avicenniae</name>
    <dbReference type="NCBI Taxonomy" id="2828860"/>
    <lineage>
        <taxon>Bacteria</taxon>
        <taxon>Bacillati</taxon>
        <taxon>Actinomycetota</taxon>
        <taxon>Actinomycetes</taxon>
        <taxon>Micrococcales</taxon>
        <taxon>Intrasporangiaceae</taxon>
        <taxon>Phycicoccus</taxon>
    </lineage>
</organism>
<comment type="caution">
    <text evidence="2">The sequence shown here is derived from an EMBL/GenBank/DDBJ whole genome shotgun (WGS) entry which is preliminary data.</text>
</comment>
<sequence length="282" mass="30074">MDRVLVTGVRGKTGVPLAALLAARGGVEVRGGSSDPRSVDLPGVVPTAFSWDDPDGWRAAADDVDAVFVVRPDRLDAPDLVAGLLGVLPPHVHVVLLSERRAEETGGHDWAVRVERAVTSREGSWTVLRPGWFMQVLTDPRFFRDLVLDDGALPFPSRGARLAWVDVRDIAAVAAEALLAPDVHDGVTYEITGPEPLSLPETAALLAAATGREVEHRDVTDAEALEGTGGFERELTALTYDRVRAGVFADPTDDVERVTGRPPRSLRTFLADAGPDLTGGVA</sequence>
<dbReference type="InterPro" id="IPR008030">
    <property type="entry name" value="NmrA-like"/>
</dbReference>
<dbReference type="Gene3D" id="3.40.50.720">
    <property type="entry name" value="NAD(P)-binding Rossmann-like Domain"/>
    <property type="match status" value="1"/>
</dbReference>
<dbReference type="AlphaFoldDB" id="A0A941HZA7"/>
<keyword evidence="3" id="KW-1185">Reference proteome</keyword>
<evidence type="ECO:0000313" key="2">
    <source>
        <dbReference type="EMBL" id="MBR7742026.1"/>
    </source>
</evidence>
<dbReference type="EMBL" id="JAGSNF010000002">
    <property type="protein sequence ID" value="MBR7742026.1"/>
    <property type="molecule type" value="Genomic_DNA"/>
</dbReference>
<dbReference type="Gene3D" id="3.90.25.10">
    <property type="entry name" value="UDP-galactose 4-epimerase, domain 1"/>
    <property type="match status" value="1"/>
</dbReference>
<dbReference type="InterPro" id="IPR036291">
    <property type="entry name" value="NAD(P)-bd_dom_sf"/>
</dbReference>
<name>A0A941HZA7_9MICO</name>
<evidence type="ECO:0000259" key="1">
    <source>
        <dbReference type="Pfam" id="PF05368"/>
    </source>
</evidence>
<dbReference type="InterPro" id="IPR051604">
    <property type="entry name" value="Ergot_Alk_Oxidoreductase"/>
</dbReference>
<accession>A0A941HZA7</accession>
<protein>
    <submittedName>
        <fullName evidence="2">Nucleoside-diphosphate sugar epimerase</fullName>
    </submittedName>
</protein>
<gene>
    <name evidence="2" type="ORF">KC207_01800</name>
</gene>
<dbReference type="RefSeq" id="WP_211601200.1">
    <property type="nucleotide sequence ID" value="NZ_JAGSNF010000002.1"/>
</dbReference>
<feature type="domain" description="NmrA-like" evidence="1">
    <location>
        <begin position="112"/>
        <end position="226"/>
    </location>
</feature>
<dbReference type="Proteomes" id="UP000677016">
    <property type="component" value="Unassembled WGS sequence"/>
</dbReference>
<reference evidence="2" key="1">
    <citation type="submission" date="2021-04" db="EMBL/GenBank/DDBJ databases">
        <title>Phycicoccus avicenniae sp. nov., a novel endophytic actinomycetes isolated from branch of Avicennia mariana.</title>
        <authorList>
            <person name="Tuo L."/>
        </authorList>
    </citation>
    <scope>NUCLEOTIDE SEQUENCE</scope>
    <source>
        <strain evidence="2">BSK3Z-2</strain>
    </source>
</reference>
<evidence type="ECO:0000313" key="3">
    <source>
        <dbReference type="Proteomes" id="UP000677016"/>
    </source>
</evidence>
<dbReference type="SUPFAM" id="SSF51735">
    <property type="entry name" value="NAD(P)-binding Rossmann-fold domains"/>
    <property type="match status" value="1"/>
</dbReference>
<dbReference type="PANTHER" id="PTHR43162">
    <property type="match status" value="1"/>
</dbReference>
<proteinExistence type="predicted"/>